<dbReference type="Pfam" id="PF13637">
    <property type="entry name" value="Ank_4"/>
    <property type="match status" value="1"/>
</dbReference>
<sequence length="392" mass="43820">MTFKMANIPLLTGTQNIKGRADPYIPKRDGMTPLITSSARGDLDADRLLHKYDLPSVSTKQKMTIEGKVKRSQSMRALSTFYYKSLSSSNDSDSSSTSGQTSPKDNLPKIFRSSSVYDIQALNCRERLGSIVRRFWKRSRSDKPRKLTPGERVSCDPVLCGDVNAVDSKGRTLLFYAARYGQLETARQLVEAGCGLDQTDFLGMTPLHEAIEKGHLEIAEVFLKDGRADPNIPKRDGMTPLITSSARGDLDAVRLLHKYGADVNKCDVTGCTPIFRAIQSGWNAIADFLLDKQCDVNKTAANGMTCFFAASHCNKINVNQITRRLLKADYEFKKDKEWLETEGFPITMEDDSELYVKIAKRAGLRKVKRQNTFMASGKRMQFSCFRSNSTEG</sequence>
<gene>
    <name evidence="5" type="ORF">DPMN_188339</name>
</gene>
<evidence type="ECO:0000256" key="4">
    <source>
        <dbReference type="SAM" id="MobiDB-lite"/>
    </source>
</evidence>
<dbReference type="PROSITE" id="PS50088">
    <property type="entry name" value="ANK_REPEAT"/>
    <property type="match status" value="3"/>
</dbReference>
<dbReference type="InterPro" id="IPR002110">
    <property type="entry name" value="Ankyrin_rpt"/>
</dbReference>
<feature type="repeat" description="ANK" evidence="3">
    <location>
        <begin position="236"/>
        <end position="268"/>
    </location>
</feature>
<dbReference type="PRINTS" id="PR01415">
    <property type="entry name" value="ANKYRIN"/>
</dbReference>
<proteinExistence type="predicted"/>
<comment type="caution">
    <text evidence="5">The sequence shown here is derived from an EMBL/GenBank/DDBJ whole genome shotgun (WGS) entry which is preliminary data.</text>
</comment>
<dbReference type="PROSITE" id="PS50297">
    <property type="entry name" value="ANK_REP_REGION"/>
    <property type="match status" value="3"/>
</dbReference>
<feature type="repeat" description="ANK" evidence="3">
    <location>
        <begin position="202"/>
        <end position="226"/>
    </location>
</feature>
<organism evidence="5 6">
    <name type="scientific">Dreissena polymorpha</name>
    <name type="common">Zebra mussel</name>
    <name type="synonym">Mytilus polymorpha</name>
    <dbReference type="NCBI Taxonomy" id="45954"/>
    <lineage>
        <taxon>Eukaryota</taxon>
        <taxon>Metazoa</taxon>
        <taxon>Spiralia</taxon>
        <taxon>Lophotrochozoa</taxon>
        <taxon>Mollusca</taxon>
        <taxon>Bivalvia</taxon>
        <taxon>Autobranchia</taxon>
        <taxon>Heteroconchia</taxon>
        <taxon>Euheterodonta</taxon>
        <taxon>Imparidentia</taxon>
        <taxon>Neoheterodontei</taxon>
        <taxon>Myida</taxon>
        <taxon>Dreissenoidea</taxon>
        <taxon>Dreissenidae</taxon>
        <taxon>Dreissena</taxon>
    </lineage>
</organism>
<evidence type="ECO:0000256" key="2">
    <source>
        <dbReference type="ARBA" id="ARBA00023043"/>
    </source>
</evidence>
<dbReference type="EMBL" id="JAIWYP010000010">
    <property type="protein sequence ID" value="KAH3753696.1"/>
    <property type="molecule type" value="Genomic_DNA"/>
</dbReference>
<dbReference type="Pfam" id="PF12796">
    <property type="entry name" value="Ank_2"/>
    <property type="match status" value="1"/>
</dbReference>
<dbReference type="SUPFAM" id="SSF48403">
    <property type="entry name" value="Ankyrin repeat"/>
    <property type="match status" value="1"/>
</dbReference>
<keyword evidence="1" id="KW-0677">Repeat</keyword>
<evidence type="ECO:0000313" key="6">
    <source>
        <dbReference type="Proteomes" id="UP000828390"/>
    </source>
</evidence>
<keyword evidence="6" id="KW-1185">Reference proteome</keyword>
<feature type="compositionally biased region" description="Low complexity" evidence="4">
    <location>
        <begin position="87"/>
        <end position="102"/>
    </location>
</feature>
<dbReference type="Proteomes" id="UP000828390">
    <property type="component" value="Unassembled WGS sequence"/>
</dbReference>
<dbReference type="SMART" id="SM00248">
    <property type="entry name" value="ANK"/>
    <property type="match status" value="6"/>
</dbReference>
<dbReference type="PANTHER" id="PTHR24173:SF74">
    <property type="entry name" value="ANKYRIN REPEAT DOMAIN-CONTAINING PROTEIN 16"/>
    <property type="match status" value="1"/>
</dbReference>
<evidence type="ECO:0000256" key="1">
    <source>
        <dbReference type="ARBA" id="ARBA00022737"/>
    </source>
</evidence>
<feature type="repeat" description="ANK" evidence="3">
    <location>
        <begin position="169"/>
        <end position="201"/>
    </location>
</feature>
<evidence type="ECO:0000256" key="3">
    <source>
        <dbReference type="PROSITE-ProRule" id="PRU00023"/>
    </source>
</evidence>
<evidence type="ECO:0000313" key="5">
    <source>
        <dbReference type="EMBL" id="KAH3753696.1"/>
    </source>
</evidence>
<reference evidence="5" key="1">
    <citation type="journal article" date="2019" name="bioRxiv">
        <title>The Genome of the Zebra Mussel, Dreissena polymorpha: A Resource for Invasive Species Research.</title>
        <authorList>
            <person name="McCartney M.A."/>
            <person name="Auch B."/>
            <person name="Kono T."/>
            <person name="Mallez S."/>
            <person name="Zhang Y."/>
            <person name="Obille A."/>
            <person name="Becker A."/>
            <person name="Abrahante J.E."/>
            <person name="Garbe J."/>
            <person name="Badalamenti J.P."/>
            <person name="Herman A."/>
            <person name="Mangelson H."/>
            <person name="Liachko I."/>
            <person name="Sullivan S."/>
            <person name="Sone E.D."/>
            <person name="Koren S."/>
            <person name="Silverstein K.A.T."/>
            <person name="Beckman K.B."/>
            <person name="Gohl D.M."/>
        </authorList>
    </citation>
    <scope>NUCLEOTIDE SEQUENCE</scope>
    <source>
        <strain evidence="5">Duluth1</strain>
        <tissue evidence="5">Whole animal</tissue>
    </source>
</reference>
<keyword evidence="2 3" id="KW-0040">ANK repeat</keyword>
<name>A0A9D4DQP9_DREPO</name>
<reference evidence="5" key="2">
    <citation type="submission" date="2020-11" db="EMBL/GenBank/DDBJ databases">
        <authorList>
            <person name="McCartney M.A."/>
            <person name="Auch B."/>
            <person name="Kono T."/>
            <person name="Mallez S."/>
            <person name="Becker A."/>
            <person name="Gohl D.M."/>
            <person name="Silverstein K.A.T."/>
            <person name="Koren S."/>
            <person name="Bechman K.B."/>
            <person name="Herman A."/>
            <person name="Abrahante J.E."/>
            <person name="Garbe J."/>
        </authorList>
    </citation>
    <scope>NUCLEOTIDE SEQUENCE</scope>
    <source>
        <strain evidence="5">Duluth1</strain>
        <tissue evidence="5">Whole animal</tissue>
    </source>
</reference>
<feature type="region of interest" description="Disordered" evidence="4">
    <location>
        <begin position="87"/>
        <end position="107"/>
    </location>
</feature>
<dbReference type="Gene3D" id="1.25.40.20">
    <property type="entry name" value="Ankyrin repeat-containing domain"/>
    <property type="match status" value="1"/>
</dbReference>
<dbReference type="AlphaFoldDB" id="A0A9D4DQP9"/>
<dbReference type="PANTHER" id="PTHR24173">
    <property type="entry name" value="ANKYRIN REPEAT CONTAINING"/>
    <property type="match status" value="1"/>
</dbReference>
<protein>
    <submittedName>
        <fullName evidence="5">Uncharacterized protein</fullName>
    </submittedName>
</protein>
<accession>A0A9D4DQP9</accession>
<dbReference type="InterPro" id="IPR036770">
    <property type="entry name" value="Ankyrin_rpt-contain_sf"/>
</dbReference>